<evidence type="ECO:0000313" key="2">
    <source>
        <dbReference type="EMBL" id="RWX53435.1"/>
    </source>
</evidence>
<keyword evidence="1" id="KW-1133">Transmembrane helix</keyword>
<comment type="caution">
    <text evidence="2">The sequence shown here is derived from an EMBL/GenBank/DDBJ whole genome shotgun (WGS) entry which is preliminary data.</text>
</comment>
<dbReference type="AlphaFoldDB" id="A0A444JK22"/>
<dbReference type="EMBL" id="RJLM01000014">
    <property type="protein sequence ID" value="RWX53435.1"/>
    <property type="molecule type" value="Genomic_DNA"/>
</dbReference>
<keyword evidence="3" id="KW-1185">Reference proteome</keyword>
<gene>
    <name evidence="2" type="ORF">EDI28_21700</name>
</gene>
<accession>A0A444JK22</accession>
<evidence type="ECO:0000313" key="3">
    <source>
        <dbReference type="Proteomes" id="UP000287563"/>
    </source>
</evidence>
<keyword evidence="1" id="KW-0812">Transmembrane</keyword>
<dbReference type="OrthoDB" id="6195578at2"/>
<name>A0A444JK22_9GAMM</name>
<dbReference type="RefSeq" id="WP_128785945.1">
    <property type="nucleotide sequence ID" value="NZ_JAKJSG010000062.1"/>
</dbReference>
<protein>
    <submittedName>
        <fullName evidence="2">DUF3379 domain-containing protein</fullName>
    </submittedName>
</protein>
<dbReference type="Pfam" id="PF11859">
    <property type="entry name" value="DUF3379"/>
    <property type="match status" value="1"/>
</dbReference>
<organism evidence="2 3">
    <name type="scientific">Photobacterium chitinilyticum</name>
    <dbReference type="NCBI Taxonomy" id="2485123"/>
    <lineage>
        <taxon>Bacteria</taxon>
        <taxon>Pseudomonadati</taxon>
        <taxon>Pseudomonadota</taxon>
        <taxon>Gammaproteobacteria</taxon>
        <taxon>Vibrionales</taxon>
        <taxon>Vibrionaceae</taxon>
        <taxon>Photobacterium</taxon>
    </lineage>
</organism>
<proteinExistence type="predicted"/>
<dbReference type="Proteomes" id="UP000287563">
    <property type="component" value="Unassembled WGS sequence"/>
</dbReference>
<reference evidence="2 3" key="1">
    <citation type="submission" date="2018-11" db="EMBL/GenBank/DDBJ databases">
        <title>Photobacterium sp. BEI247 sp. nov., a marine bacterium isolated from Yongle Blue Hole in the South China Sea.</title>
        <authorList>
            <person name="Wang X."/>
        </authorList>
    </citation>
    <scope>NUCLEOTIDE SEQUENCE [LARGE SCALE GENOMIC DNA]</scope>
    <source>
        <strain evidence="3">BEI247</strain>
    </source>
</reference>
<evidence type="ECO:0000256" key="1">
    <source>
        <dbReference type="SAM" id="Phobius"/>
    </source>
</evidence>
<keyword evidence="1" id="KW-0472">Membrane</keyword>
<dbReference type="InterPro" id="IPR021806">
    <property type="entry name" value="DUF3379"/>
</dbReference>
<sequence length="237" mass="26147">MDDLEFRRRILADPNDNSQEMITAKNASLTNRKLSDELLQLDAKLESTLKVDVPDDLADRILFHQSGQPEQNRNKTRFHLAIAASVAFVFGLFVGQFNSQIVPTSATSEIAQVAMDHVYTEAPFVDSIDESVSLRQVNAKLTPFGSELTDLPGHVYYVNHCGFGDKNALHMVMATENGKVTVFVVPEHSQKMSSFSDNSLEGVVMPIQNASLIVVGEKGQNVAPIAKSLESDLNWEI</sequence>
<feature type="transmembrane region" description="Helical" evidence="1">
    <location>
        <begin position="78"/>
        <end position="97"/>
    </location>
</feature>